<evidence type="ECO:0000313" key="3">
    <source>
        <dbReference type="Proteomes" id="UP000478837"/>
    </source>
</evidence>
<sequence length="60" mass="6798">MPVNKPKNTKPQSSTLSRMMAKGQAKTRYKPSSGKLLMQLSENDHKRIALLISKWLEGDK</sequence>
<evidence type="ECO:0000256" key="1">
    <source>
        <dbReference type="SAM" id="MobiDB-lite"/>
    </source>
</evidence>
<proteinExistence type="predicted"/>
<reference evidence="2 3" key="1">
    <citation type="submission" date="2020-01" db="EMBL/GenBank/DDBJ databases">
        <title>Genomes of bacteria type strains.</title>
        <authorList>
            <person name="Chen J."/>
            <person name="Zhu S."/>
            <person name="Yang J."/>
        </authorList>
    </citation>
    <scope>NUCLEOTIDE SEQUENCE [LARGE SCALE GENOMIC DNA]</scope>
    <source>
        <strain evidence="2 3">LMG 22958</strain>
    </source>
</reference>
<dbReference type="AlphaFoldDB" id="A0A6L9MWC9"/>
<accession>A0A6L9MWC9</accession>
<protein>
    <submittedName>
        <fullName evidence="2">Uncharacterized protein</fullName>
    </submittedName>
</protein>
<dbReference type="EMBL" id="JAAAWP010000007">
    <property type="protein sequence ID" value="NDW22367.1"/>
    <property type="molecule type" value="Genomic_DNA"/>
</dbReference>
<organism evidence="2 3">
    <name type="scientific">Alteromonas hispanica</name>
    <dbReference type="NCBI Taxonomy" id="315421"/>
    <lineage>
        <taxon>Bacteria</taxon>
        <taxon>Pseudomonadati</taxon>
        <taxon>Pseudomonadota</taxon>
        <taxon>Gammaproteobacteria</taxon>
        <taxon>Alteromonadales</taxon>
        <taxon>Alteromonadaceae</taxon>
        <taxon>Alteromonas/Salinimonas group</taxon>
        <taxon>Alteromonas</taxon>
    </lineage>
</organism>
<comment type="caution">
    <text evidence="2">The sequence shown here is derived from an EMBL/GenBank/DDBJ whole genome shotgun (WGS) entry which is preliminary data.</text>
</comment>
<name>A0A6L9MWC9_9ALTE</name>
<feature type="region of interest" description="Disordered" evidence="1">
    <location>
        <begin position="1"/>
        <end position="31"/>
    </location>
</feature>
<keyword evidence="3" id="KW-1185">Reference proteome</keyword>
<gene>
    <name evidence="2" type="ORF">GTW09_12605</name>
</gene>
<dbReference type="Proteomes" id="UP000478837">
    <property type="component" value="Unassembled WGS sequence"/>
</dbReference>
<evidence type="ECO:0000313" key="2">
    <source>
        <dbReference type="EMBL" id="NDW22367.1"/>
    </source>
</evidence>